<dbReference type="Gene3D" id="3.30.450.20">
    <property type="entry name" value="PAS domain"/>
    <property type="match status" value="1"/>
</dbReference>
<protein>
    <submittedName>
        <fullName evidence="3">Cyclic di-GMP phosphodiesterase Gmr</fullName>
        <ecNumber evidence="3">3.1.4.52</ecNumber>
    </submittedName>
</protein>
<dbReference type="AlphaFoldDB" id="A0A238JR37"/>
<dbReference type="SMART" id="SM00052">
    <property type="entry name" value="EAL"/>
    <property type="match status" value="1"/>
</dbReference>
<dbReference type="PANTHER" id="PTHR44757:SF2">
    <property type="entry name" value="BIOFILM ARCHITECTURE MAINTENANCE PROTEIN MBAA"/>
    <property type="match status" value="1"/>
</dbReference>
<dbReference type="EC" id="3.1.4.52" evidence="3"/>
<gene>
    <name evidence="3" type="primary">gmr</name>
    <name evidence="3" type="ORF">OCA8868_00788</name>
</gene>
<dbReference type="Gene3D" id="3.30.70.270">
    <property type="match status" value="1"/>
</dbReference>
<dbReference type="Pfam" id="PF13188">
    <property type="entry name" value="PAS_8"/>
    <property type="match status" value="1"/>
</dbReference>
<keyword evidence="4" id="KW-1185">Reference proteome</keyword>
<dbReference type="CDD" id="cd01948">
    <property type="entry name" value="EAL"/>
    <property type="match status" value="1"/>
</dbReference>
<dbReference type="Proteomes" id="UP000203464">
    <property type="component" value="Unassembled WGS sequence"/>
</dbReference>
<evidence type="ECO:0000259" key="1">
    <source>
        <dbReference type="PROSITE" id="PS50883"/>
    </source>
</evidence>
<dbReference type="PANTHER" id="PTHR44757">
    <property type="entry name" value="DIGUANYLATE CYCLASE DGCP"/>
    <property type="match status" value="1"/>
</dbReference>
<sequence>MKIMSIMQQEPTLAARSVSDVNADAVLDRLDVAVWVFDIDYSRIVYANPAALSLWKANSPDQLYTRDLASDMTPTVAKRLKQYQNDFSQSDASFTELWTIYPNGKPQSVMVVYRGYRLSDGRMAMQCEAIGDVENQPENLRSAEALLHTDVMITMFSMEGPPLYLNPAARNSFLAPIESFSSLFDDPTDFERVISLVEEVGEHRLVTRLQTVHGNRWFDLSVKSCSDAVTGQPAILFTAIDVSELKEARDTARHLANRDQLTNLHNRSYLQAYLARLEESGAAKGSSVIFFDVDRFKLVNDRYGHEAGDTVLKQIAMRTRASLRTQDLVARLGGDEFVAVIEGQTSKAALERRIERLRNAIAAPIMHDKTRIDTTISVGVAGYTDDATRFSDVLREADIALYASKQAGRNCITFFNTEMGAAALERDQTEVALKKAVMEKEFVLHYQPRLDIKTGKIVGAEGLARWLHPERGLVMPAAFISICEETGLIDELGRIVLEIGCAQAIEWRRAGLDLDLSLNVSPRQFSDPGFLNLLKELASQPDFPHGHIELEITETVLIGDHELIAEKLRVITEIGYRIAIDDFGTGYSNLSYISRFPLTCLKIDRSFVDQLPESGPIVQLILTLGQQIGARVVSEGVETQEQLDWLIEHECEEVQGYLITRPLDVEGFEAFLDGTAPTAAP</sequence>
<dbReference type="InterPro" id="IPR001633">
    <property type="entry name" value="EAL_dom"/>
</dbReference>
<dbReference type="InterPro" id="IPR000160">
    <property type="entry name" value="GGDEF_dom"/>
</dbReference>
<dbReference type="CDD" id="cd01949">
    <property type="entry name" value="GGDEF"/>
    <property type="match status" value="1"/>
</dbReference>
<keyword evidence="3" id="KW-0378">Hydrolase</keyword>
<proteinExistence type="predicted"/>
<dbReference type="SMART" id="SM00267">
    <property type="entry name" value="GGDEF"/>
    <property type="match status" value="1"/>
</dbReference>
<reference evidence="4" key="1">
    <citation type="submission" date="2017-05" db="EMBL/GenBank/DDBJ databases">
        <authorList>
            <person name="Rodrigo-Torres L."/>
            <person name="Arahal R. D."/>
            <person name="Lucena T."/>
        </authorList>
    </citation>
    <scope>NUCLEOTIDE SEQUENCE [LARGE SCALE GENOMIC DNA]</scope>
    <source>
        <strain evidence="4">CECT 8868</strain>
    </source>
</reference>
<organism evidence="3 4">
    <name type="scientific">Octadecabacter ascidiaceicola</name>
    <dbReference type="NCBI Taxonomy" id="1655543"/>
    <lineage>
        <taxon>Bacteria</taxon>
        <taxon>Pseudomonadati</taxon>
        <taxon>Pseudomonadota</taxon>
        <taxon>Alphaproteobacteria</taxon>
        <taxon>Rhodobacterales</taxon>
        <taxon>Roseobacteraceae</taxon>
        <taxon>Octadecabacter</taxon>
    </lineage>
</organism>
<dbReference type="InterPro" id="IPR052155">
    <property type="entry name" value="Biofilm_reg_signaling"/>
</dbReference>
<dbReference type="PROSITE" id="PS50883">
    <property type="entry name" value="EAL"/>
    <property type="match status" value="1"/>
</dbReference>
<evidence type="ECO:0000313" key="4">
    <source>
        <dbReference type="Proteomes" id="UP000203464"/>
    </source>
</evidence>
<dbReference type="InterPro" id="IPR035919">
    <property type="entry name" value="EAL_sf"/>
</dbReference>
<accession>A0A238JR37</accession>
<dbReference type="RefSeq" id="WP_245848017.1">
    <property type="nucleotide sequence ID" value="NZ_FXYD01000001.1"/>
</dbReference>
<dbReference type="GO" id="GO:0071111">
    <property type="term" value="F:cyclic-guanylate-specific phosphodiesterase activity"/>
    <property type="evidence" value="ECO:0007669"/>
    <property type="project" value="UniProtKB-EC"/>
</dbReference>
<dbReference type="SUPFAM" id="SSF55785">
    <property type="entry name" value="PYP-like sensor domain (PAS domain)"/>
    <property type="match status" value="1"/>
</dbReference>
<dbReference type="NCBIfam" id="TIGR00254">
    <property type="entry name" value="GGDEF"/>
    <property type="match status" value="1"/>
</dbReference>
<dbReference type="InterPro" id="IPR043128">
    <property type="entry name" value="Rev_trsase/Diguanyl_cyclase"/>
</dbReference>
<dbReference type="SUPFAM" id="SSF141868">
    <property type="entry name" value="EAL domain-like"/>
    <property type="match status" value="1"/>
</dbReference>
<dbReference type="InterPro" id="IPR035965">
    <property type="entry name" value="PAS-like_dom_sf"/>
</dbReference>
<dbReference type="Pfam" id="PF00563">
    <property type="entry name" value="EAL"/>
    <property type="match status" value="1"/>
</dbReference>
<dbReference type="SUPFAM" id="SSF55073">
    <property type="entry name" value="Nucleotide cyclase"/>
    <property type="match status" value="1"/>
</dbReference>
<dbReference type="Gene3D" id="3.20.20.450">
    <property type="entry name" value="EAL domain"/>
    <property type="match status" value="1"/>
</dbReference>
<dbReference type="EMBL" id="FXYD01000001">
    <property type="protein sequence ID" value="SMX32647.1"/>
    <property type="molecule type" value="Genomic_DNA"/>
</dbReference>
<dbReference type="Pfam" id="PF00990">
    <property type="entry name" value="GGDEF"/>
    <property type="match status" value="1"/>
</dbReference>
<dbReference type="FunFam" id="3.30.70.270:FF:000001">
    <property type="entry name" value="Diguanylate cyclase domain protein"/>
    <property type="match status" value="1"/>
</dbReference>
<dbReference type="PROSITE" id="PS50887">
    <property type="entry name" value="GGDEF"/>
    <property type="match status" value="1"/>
</dbReference>
<evidence type="ECO:0000259" key="2">
    <source>
        <dbReference type="PROSITE" id="PS50887"/>
    </source>
</evidence>
<feature type="domain" description="EAL" evidence="1">
    <location>
        <begin position="426"/>
        <end position="676"/>
    </location>
</feature>
<dbReference type="InterPro" id="IPR000014">
    <property type="entry name" value="PAS"/>
</dbReference>
<name>A0A238JR37_9RHOB</name>
<evidence type="ECO:0000313" key="3">
    <source>
        <dbReference type="EMBL" id="SMX32647.1"/>
    </source>
</evidence>
<dbReference type="InterPro" id="IPR029787">
    <property type="entry name" value="Nucleotide_cyclase"/>
</dbReference>
<feature type="domain" description="GGDEF" evidence="2">
    <location>
        <begin position="284"/>
        <end position="417"/>
    </location>
</feature>